<dbReference type="Gene3D" id="2.60.40.4060">
    <property type="entry name" value="Reeler domain"/>
    <property type="match status" value="1"/>
</dbReference>
<evidence type="ECO:0000256" key="3">
    <source>
        <dbReference type="ARBA" id="ARBA00022737"/>
    </source>
</evidence>
<dbReference type="OrthoDB" id="6161498at2759"/>
<evidence type="ECO:0000313" key="7">
    <source>
        <dbReference type="EnsemblMetazoa" id="G17362.2:cds"/>
    </source>
</evidence>
<evidence type="ECO:0000256" key="5">
    <source>
        <dbReference type="SAM" id="SignalP"/>
    </source>
</evidence>
<proteinExistence type="predicted"/>
<dbReference type="Gene3D" id="1.10.246.10">
    <property type="match status" value="1"/>
</dbReference>
<evidence type="ECO:0000256" key="2">
    <source>
        <dbReference type="ARBA" id="ARBA00022525"/>
    </source>
</evidence>
<sequence length="568" mass="64554">MSGKLFPFALLLLVDVSLAGALATEPVCPTVGLPADGARQSNVLHGTKPMFVFDSRAVRGGYLPGESYSLFVKAQDRDRKFSDVLVWAEGSGLQGCSAGSFDSNPDLYHQPDNCPHLVTRNSKVPEHLFQVTWTAPPCGCVTIRARATVAETGSFVLDDSSIKDGYLTSYICPQDLGPLLTALPTGEREDLLCRVVDNVTGSDVAIRRHVLSRRKMEYNAMSLLQKESWENALHQRAYNIKMCCGLRGTERSECFGDERRHRIDRFCAYGETIIPYTVKRRGFMEQRREECCWKLGERRYHCFAHIPTDKAFSSDSLWNVEHVQEMDESDPLNDLEDYNHEVLKELSNYPALMKAHADKAISDENREKIAQKQKSSILKEIVTKATFAKLTTAPVVMTTEAPTTITTVSMTTTDVEVSRKTTLTSDELQRKMRKIKLRMDCCESGREAGEGAEDDPWGICVNLSHKFSRKIRKGRRKCRTYFMKCCIEEAESEETIDVDDDEEEEEDVDDEDKEPKELSSDKDNDDRDENDDVSDDNDETKTKLNQRKPVRRNGRRNRKRGQRNRRRG</sequence>
<evidence type="ECO:0000256" key="4">
    <source>
        <dbReference type="SAM" id="MobiDB-lite"/>
    </source>
</evidence>
<evidence type="ECO:0000259" key="6">
    <source>
        <dbReference type="PROSITE" id="PS51019"/>
    </source>
</evidence>
<dbReference type="InterPro" id="IPR020858">
    <property type="entry name" value="Serum_albumin-like"/>
</dbReference>
<dbReference type="Pfam" id="PF02014">
    <property type="entry name" value="Reeler"/>
    <property type="match status" value="1"/>
</dbReference>
<feature type="compositionally biased region" description="Basic residues" evidence="4">
    <location>
        <begin position="544"/>
        <end position="568"/>
    </location>
</feature>
<organism evidence="7 8">
    <name type="scientific">Magallana gigas</name>
    <name type="common">Pacific oyster</name>
    <name type="synonym">Crassostrea gigas</name>
    <dbReference type="NCBI Taxonomy" id="29159"/>
    <lineage>
        <taxon>Eukaryota</taxon>
        <taxon>Metazoa</taxon>
        <taxon>Spiralia</taxon>
        <taxon>Lophotrochozoa</taxon>
        <taxon>Mollusca</taxon>
        <taxon>Bivalvia</taxon>
        <taxon>Autobranchia</taxon>
        <taxon>Pteriomorphia</taxon>
        <taxon>Ostreida</taxon>
        <taxon>Ostreoidea</taxon>
        <taxon>Ostreidae</taxon>
        <taxon>Magallana</taxon>
    </lineage>
</organism>
<feature type="region of interest" description="Disordered" evidence="4">
    <location>
        <begin position="493"/>
        <end position="568"/>
    </location>
</feature>
<keyword evidence="8" id="KW-1185">Reference proteome</keyword>
<dbReference type="InterPro" id="IPR002861">
    <property type="entry name" value="Reeler_dom"/>
</dbReference>
<evidence type="ECO:0000256" key="1">
    <source>
        <dbReference type="ARBA" id="ARBA00004613"/>
    </source>
</evidence>
<evidence type="ECO:0000313" key="8">
    <source>
        <dbReference type="Proteomes" id="UP000005408"/>
    </source>
</evidence>
<dbReference type="PROSITE" id="PS51019">
    <property type="entry name" value="REELIN"/>
    <property type="match status" value="1"/>
</dbReference>
<name>A0A8W8J7B1_MAGGI</name>
<dbReference type="Proteomes" id="UP000005408">
    <property type="component" value="Unassembled WGS sequence"/>
</dbReference>
<keyword evidence="3" id="KW-0677">Repeat</keyword>
<dbReference type="GO" id="GO:0005615">
    <property type="term" value="C:extracellular space"/>
    <property type="evidence" value="ECO:0007669"/>
    <property type="project" value="InterPro"/>
</dbReference>
<feature type="compositionally biased region" description="Acidic residues" evidence="4">
    <location>
        <begin position="493"/>
        <end position="512"/>
    </location>
</feature>
<feature type="chain" id="PRO_5036463878" description="Reelin domain-containing protein" evidence="5">
    <location>
        <begin position="24"/>
        <end position="568"/>
    </location>
</feature>
<dbReference type="EnsemblMetazoa" id="G17362.2">
    <property type="protein sequence ID" value="G17362.2:cds"/>
    <property type="gene ID" value="G17362"/>
</dbReference>
<keyword evidence="5" id="KW-0732">Signal</keyword>
<keyword evidence="2" id="KW-0964">Secreted</keyword>
<dbReference type="OMA" id="ICANSFQ"/>
<feature type="compositionally biased region" description="Acidic residues" evidence="4">
    <location>
        <begin position="526"/>
        <end position="538"/>
    </location>
</feature>
<dbReference type="InterPro" id="IPR042307">
    <property type="entry name" value="Reeler_sf"/>
</dbReference>
<dbReference type="AlphaFoldDB" id="A0A8W8J7B1"/>
<accession>A0A8W8J7B1</accession>
<comment type="subcellular location">
    <subcellularLocation>
        <location evidence="1">Secreted</location>
    </subcellularLocation>
</comment>
<feature type="domain" description="Reelin" evidence="6">
    <location>
        <begin position="13"/>
        <end position="184"/>
    </location>
</feature>
<protein>
    <recommendedName>
        <fullName evidence="6">Reelin domain-containing protein</fullName>
    </recommendedName>
</protein>
<dbReference type="SUPFAM" id="SSF48552">
    <property type="entry name" value="Serum albumin-like"/>
    <property type="match status" value="1"/>
</dbReference>
<reference evidence="7" key="1">
    <citation type="submission" date="2022-08" db="UniProtKB">
        <authorList>
            <consortium name="EnsemblMetazoa"/>
        </authorList>
    </citation>
    <scope>IDENTIFICATION</scope>
    <source>
        <strain evidence="7">05x7-T-G4-1.051#20</strain>
    </source>
</reference>
<feature type="signal peptide" evidence="5">
    <location>
        <begin position="1"/>
        <end position="23"/>
    </location>
</feature>
<feature type="compositionally biased region" description="Basic and acidic residues" evidence="4">
    <location>
        <begin position="513"/>
        <end position="525"/>
    </location>
</feature>